<organism evidence="11 12">
    <name type="scientific">Strongylocentrotus purpuratus</name>
    <name type="common">Purple sea urchin</name>
    <dbReference type="NCBI Taxonomy" id="7668"/>
    <lineage>
        <taxon>Eukaryota</taxon>
        <taxon>Metazoa</taxon>
        <taxon>Echinodermata</taxon>
        <taxon>Eleutherozoa</taxon>
        <taxon>Echinozoa</taxon>
        <taxon>Echinoidea</taxon>
        <taxon>Euechinoidea</taxon>
        <taxon>Echinacea</taxon>
        <taxon>Camarodonta</taxon>
        <taxon>Echinidea</taxon>
        <taxon>Strongylocentrotidae</taxon>
        <taxon>Strongylocentrotus</taxon>
    </lineage>
</organism>
<dbReference type="GO" id="GO:0000139">
    <property type="term" value="C:Golgi membrane"/>
    <property type="evidence" value="ECO:0000318"/>
    <property type="project" value="GO_Central"/>
</dbReference>
<keyword evidence="4" id="KW-0808">Transferase</keyword>
<dbReference type="Proteomes" id="UP000007110">
    <property type="component" value="Unassembled WGS sequence"/>
</dbReference>
<dbReference type="EC" id="2.4.1.-" evidence="10"/>
<protein>
    <recommendedName>
        <fullName evidence="10">Hexosyltransferase</fullName>
        <ecNumber evidence="10">2.4.1.-</ecNumber>
    </recommendedName>
</protein>
<sequence>MIPRRTIAKLACLILIGPVFIYGIVKFRYLLDAEHEVRQGRMSLWRKTGYGVQSSSSEGEMSPSLYWKRRSASRLVGDKTKENAEEKNVTKLRKEVIMALKKLDIAKKKLHHREILNKYPYTSGKPGWKMENSSENKVGIVNKLHEKIEHSDMQKDEMGLDILETEGEIGNYFDEDDEDIEDDPNLNADVVRAVPVSHVKRYVDEPVDPHEYNYIYNPSHRCYDKDGRPRSVFLLLMVVTAPGHFQRRDVIRNTYGSEDQWPALKRGVFTTVFLLGKTFNDTQQKMIDKEAHIYSDIVQEDFIDTYANLSRKTVMGLKWVTNHCRHTTFAMKIDDDSMINQGRFLWIFKDSSLTNWTASETMLNAPVLRSTTSKYFISEEYYPAPTYPPYMNGPGYVLSSDLVESGYHMALKTPLFPWEDVFLGTCFKKMGFKPVYHKRFLWIPNPQFFTLNSERTIVSGIRPYIVISNLQPNTMEFVWFICKIKLIRPV</sequence>
<dbReference type="FunFam" id="3.90.550.50:FF:000040">
    <property type="entry name" value="Hexosyltransferase"/>
    <property type="match status" value="1"/>
</dbReference>
<keyword evidence="3 10" id="KW-0328">Glycosyltransferase</keyword>
<dbReference type="InterPro" id="IPR002659">
    <property type="entry name" value="Glyco_trans_31"/>
</dbReference>
<evidence type="ECO:0000256" key="10">
    <source>
        <dbReference type="RuleBase" id="RU363063"/>
    </source>
</evidence>
<dbReference type="GO" id="GO:0006493">
    <property type="term" value="P:protein O-linked glycosylation"/>
    <property type="evidence" value="ECO:0000318"/>
    <property type="project" value="GO_Central"/>
</dbReference>
<reference evidence="12" key="1">
    <citation type="submission" date="2015-02" db="EMBL/GenBank/DDBJ databases">
        <title>Genome sequencing for Strongylocentrotus purpuratus.</title>
        <authorList>
            <person name="Murali S."/>
            <person name="Liu Y."/>
            <person name="Vee V."/>
            <person name="English A."/>
            <person name="Wang M."/>
            <person name="Skinner E."/>
            <person name="Han Y."/>
            <person name="Muzny D.M."/>
            <person name="Worley K.C."/>
            <person name="Gibbs R.A."/>
        </authorList>
    </citation>
    <scope>NUCLEOTIDE SEQUENCE</scope>
</reference>
<evidence type="ECO:0000256" key="5">
    <source>
        <dbReference type="ARBA" id="ARBA00022692"/>
    </source>
</evidence>
<evidence type="ECO:0000256" key="8">
    <source>
        <dbReference type="ARBA" id="ARBA00023034"/>
    </source>
</evidence>
<dbReference type="OrthoDB" id="6381420at2759"/>
<evidence type="ECO:0000256" key="4">
    <source>
        <dbReference type="ARBA" id="ARBA00022679"/>
    </source>
</evidence>
<evidence type="ECO:0000256" key="2">
    <source>
        <dbReference type="ARBA" id="ARBA00008661"/>
    </source>
</evidence>
<keyword evidence="7 10" id="KW-1133">Transmembrane helix</keyword>
<name>A0A7M7R9R3_STRPU</name>
<dbReference type="OMA" id="WTASETM"/>
<dbReference type="RefSeq" id="XP_780776.3">
    <property type="nucleotide sequence ID" value="XM_775683.5"/>
</dbReference>
<dbReference type="EnsemblMetazoa" id="XM_775683">
    <property type="protein sequence ID" value="XP_780776"/>
    <property type="gene ID" value="LOC575270"/>
</dbReference>
<evidence type="ECO:0000256" key="7">
    <source>
        <dbReference type="ARBA" id="ARBA00022989"/>
    </source>
</evidence>
<comment type="subcellular location">
    <subcellularLocation>
        <location evidence="1 10">Golgi apparatus membrane</location>
        <topology evidence="1 10">Single-pass type II membrane protein</topology>
    </subcellularLocation>
</comment>
<keyword evidence="8 10" id="KW-0333">Golgi apparatus</keyword>
<dbReference type="GeneID" id="575270"/>
<dbReference type="Pfam" id="PF01762">
    <property type="entry name" value="Galactosyl_T"/>
    <property type="match status" value="1"/>
</dbReference>
<dbReference type="AlphaFoldDB" id="A0A7M7R9R3"/>
<accession>A0A7M7R9R3</accession>
<keyword evidence="6 10" id="KW-0735">Signal-anchor</keyword>
<dbReference type="PANTHER" id="PTHR11214">
    <property type="entry name" value="BETA-1,3-N-ACETYLGLUCOSAMINYLTRANSFERASE"/>
    <property type="match status" value="1"/>
</dbReference>
<proteinExistence type="inferred from homology"/>
<evidence type="ECO:0000313" key="12">
    <source>
        <dbReference type="Proteomes" id="UP000007110"/>
    </source>
</evidence>
<dbReference type="GO" id="GO:0016757">
    <property type="term" value="F:glycosyltransferase activity"/>
    <property type="evidence" value="ECO:0000318"/>
    <property type="project" value="GO_Central"/>
</dbReference>
<evidence type="ECO:0000256" key="1">
    <source>
        <dbReference type="ARBA" id="ARBA00004323"/>
    </source>
</evidence>
<dbReference type="KEGG" id="spu:575270"/>
<evidence type="ECO:0000256" key="3">
    <source>
        <dbReference type="ARBA" id="ARBA00022676"/>
    </source>
</evidence>
<keyword evidence="9 10" id="KW-0472">Membrane</keyword>
<reference evidence="11" key="2">
    <citation type="submission" date="2021-01" db="UniProtKB">
        <authorList>
            <consortium name="EnsemblMetazoa"/>
        </authorList>
    </citation>
    <scope>IDENTIFICATION</scope>
</reference>
<dbReference type="PANTHER" id="PTHR11214:SF364">
    <property type="entry name" value="HEXOSYLTRANSFERASE"/>
    <property type="match status" value="1"/>
</dbReference>
<keyword evidence="5 10" id="KW-0812">Transmembrane</keyword>
<feature type="transmembrane region" description="Helical" evidence="10">
    <location>
        <begin position="7"/>
        <end position="25"/>
    </location>
</feature>
<dbReference type="GO" id="GO:0016758">
    <property type="term" value="F:hexosyltransferase activity"/>
    <property type="evidence" value="ECO:0007669"/>
    <property type="project" value="InterPro"/>
</dbReference>
<evidence type="ECO:0000256" key="9">
    <source>
        <dbReference type="ARBA" id="ARBA00023136"/>
    </source>
</evidence>
<dbReference type="InParanoid" id="A0A7M7R9R3"/>
<evidence type="ECO:0000313" key="11">
    <source>
        <dbReference type="EnsemblMetazoa" id="XP_780776"/>
    </source>
</evidence>
<dbReference type="Gene3D" id="3.90.550.50">
    <property type="match status" value="1"/>
</dbReference>
<evidence type="ECO:0000256" key="6">
    <source>
        <dbReference type="ARBA" id="ARBA00022968"/>
    </source>
</evidence>
<comment type="similarity">
    <text evidence="2 10">Belongs to the glycosyltransferase 31 family.</text>
</comment>
<keyword evidence="12" id="KW-1185">Reference proteome</keyword>